<dbReference type="SUPFAM" id="SSF48208">
    <property type="entry name" value="Six-hairpin glycosidases"/>
    <property type="match status" value="1"/>
</dbReference>
<name>A0A644V804_9ZZZZ</name>
<comment type="caution">
    <text evidence="1">The sequence shown here is derived from an EMBL/GenBank/DDBJ whole genome shotgun (WGS) entry which is preliminary data.</text>
</comment>
<organism evidence="1">
    <name type="scientific">bioreactor metagenome</name>
    <dbReference type="NCBI Taxonomy" id="1076179"/>
    <lineage>
        <taxon>unclassified sequences</taxon>
        <taxon>metagenomes</taxon>
        <taxon>ecological metagenomes</taxon>
    </lineage>
</organism>
<sequence>MNLLGIVIILITLLSSCNSSSTLPPVPGDIDQNATDLIYINVQTSQTHYIHSLQKASGAIKDTEASNSKICPYFANFACKALLKNPTIENITVVKKYMQWYMSKLNGTLNPISGKPEIAGSVYDYYGETETTRGEYDSVDSYAATFLTLAMEFASTSETNKTWLSQFDDKLNLIASALEKCLDTESNTMPGILSTDNNNYLSVASHEYDVKYLMDNCEVNEGLKAAQWLKKNELITISNFDFDYLANKNSASIETALWRETTNAYNPYDNGSNNSITNWDVFYPDATSQLYPMLFGILDPTSVRAKTLYTQFNNNYPAWSSGQVYSGTYPWAILVYAAAIINDKTRVEEYIKHINTYNIKNAQKDYWYSLEAAFTLMAIHKIKNNGNTSVYSPIL</sequence>
<dbReference type="GO" id="GO:0005975">
    <property type="term" value="P:carbohydrate metabolic process"/>
    <property type="evidence" value="ECO:0007669"/>
    <property type="project" value="InterPro"/>
</dbReference>
<reference evidence="1" key="1">
    <citation type="submission" date="2019-08" db="EMBL/GenBank/DDBJ databases">
        <authorList>
            <person name="Kucharzyk K."/>
            <person name="Murdoch R.W."/>
            <person name="Higgins S."/>
            <person name="Loffler F."/>
        </authorList>
    </citation>
    <scope>NUCLEOTIDE SEQUENCE</scope>
</reference>
<gene>
    <name evidence="1" type="ORF">SDC9_33331</name>
</gene>
<proteinExistence type="predicted"/>
<dbReference type="EMBL" id="VSSQ01000237">
    <property type="protein sequence ID" value="MPL87331.1"/>
    <property type="molecule type" value="Genomic_DNA"/>
</dbReference>
<dbReference type="InterPro" id="IPR008928">
    <property type="entry name" value="6-hairpin_glycosidase_sf"/>
</dbReference>
<accession>A0A644V804</accession>
<evidence type="ECO:0000313" key="1">
    <source>
        <dbReference type="EMBL" id="MPL87331.1"/>
    </source>
</evidence>
<protein>
    <submittedName>
        <fullName evidence="1">Uncharacterized protein</fullName>
    </submittedName>
</protein>
<dbReference type="AlphaFoldDB" id="A0A644V804"/>